<comment type="caution">
    <text evidence="2">The sequence shown here is derived from an EMBL/GenBank/DDBJ whole genome shotgun (WGS) entry which is preliminary data.</text>
</comment>
<gene>
    <name evidence="2" type="ORF">MF672_039075</name>
</gene>
<dbReference type="EMBL" id="JAKRKC020000002">
    <property type="protein sequence ID" value="MCK2219758.1"/>
    <property type="molecule type" value="Genomic_DNA"/>
</dbReference>
<dbReference type="Proteomes" id="UP001317259">
    <property type="component" value="Unassembled WGS sequence"/>
</dbReference>
<sequence length="122" mass="13551">MSRHTPDGFDSQTQADWYGGQFKEPKRRGRPRKPATAAAAAEPLPPVGNPAWGVPIYGKDLRIGDFLVHLHRDFETRRITRFEPYKGGLPLASGARTACSGRWEIAVGPYQIVRILPRDGAQ</sequence>
<evidence type="ECO:0000256" key="1">
    <source>
        <dbReference type="SAM" id="MobiDB-lite"/>
    </source>
</evidence>
<evidence type="ECO:0000313" key="2">
    <source>
        <dbReference type="EMBL" id="MCK2219758.1"/>
    </source>
</evidence>
<organism evidence="2 3">
    <name type="scientific">Actinomadura luzonensis</name>
    <dbReference type="NCBI Taxonomy" id="2805427"/>
    <lineage>
        <taxon>Bacteria</taxon>
        <taxon>Bacillati</taxon>
        <taxon>Actinomycetota</taxon>
        <taxon>Actinomycetes</taxon>
        <taxon>Streptosporangiales</taxon>
        <taxon>Thermomonosporaceae</taxon>
        <taxon>Actinomadura</taxon>
    </lineage>
</organism>
<keyword evidence="3" id="KW-1185">Reference proteome</keyword>
<name>A0ABT0G568_9ACTN</name>
<accession>A0ABT0G568</accession>
<proteinExistence type="predicted"/>
<dbReference type="RefSeq" id="WP_242375281.1">
    <property type="nucleotide sequence ID" value="NZ_JAKRKC020000002.1"/>
</dbReference>
<protein>
    <submittedName>
        <fullName evidence="2">Uncharacterized protein</fullName>
    </submittedName>
</protein>
<evidence type="ECO:0000313" key="3">
    <source>
        <dbReference type="Proteomes" id="UP001317259"/>
    </source>
</evidence>
<feature type="region of interest" description="Disordered" evidence="1">
    <location>
        <begin position="1"/>
        <end position="50"/>
    </location>
</feature>
<reference evidence="2 3" key="1">
    <citation type="submission" date="2022-04" db="EMBL/GenBank/DDBJ databases">
        <title>Genome draft of Actinomadura sp. ATCC 31491.</title>
        <authorList>
            <person name="Shi X."/>
            <person name="Du Y."/>
        </authorList>
    </citation>
    <scope>NUCLEOTIDE SEQUENCE [LARGE SCALE GENOMIC DNA]</scope>
    <source>
        <strain evidence="2 3">ATCC 31491</strain>
    </source>
</reference>